<feature type="compositionally biased region" description="Polar residues" evidence="1">
    <location>
        <begin position="1149"/>
        <end position="1159"/>
    </location>
</feature>
<feature type="compositionally biased region" description="Pro residues" evidence="1">
    <location>
        <begin position="1117"/>
        <end position="1127"/>
    </location>
</feature>
<dbReference type="InterPro" id="IPR033928">
    <property type="entry name" value="EPS8_PTB"/>
</dbReference>
<feature type="region of interest" description="Disordered" evidence="1">
    <location>
        <begin position="822"/>
        <end position="951"/>
    </location>
</feature>
<feature type="compositionally biased region" description="Basic and acidic residues" evidence="1">
    <location>
        <begin position="937"/>
        <end position="951"/>
    </location>
</feature>
<protein>
    <recommendedName>
        <fullName evidence="6">Epidermal growth factor receptor kinase substrate 8</fullName>
    </recommendedName>
</protein>
<dbReference type="CDD" id="cd01210">
    <property type="entry name" value="PTB_EPS8"/>
    <property type="match status" value="1"/>
</dbReference>
<accession>A0A7R8VCD4</accession>
<evidence type="ECO:0000259" key="4">
    <source>
        <dbReference type="Pfam" id="PF22975"/>
    </source>
</evidence>
<dbReference type="FunFam" id="2.30.29.30:FF:000289">
    <property type="entry name" value="Epidermal growth factor receptor kinase substrate 8"/>
    <property type="match status" value="1"/>
</dbReference>
<dbReference type="PANTHER" id="PTHR12287">
    <property type="entry name" value="EPIDERMAL GROWTH FACTOR RECEPTOR KINASE SUBSTRATE EPS8-RELATED PROTEIN"/>
    <property type="match status" value="1"/>
</dbReference>
<feature type="compositionally biased region" description="Basic and acidic residues" evidence="1">
    <location>
        <begin position="1080"/>
        <end position="1092"/>
    </location>
</feature>
<dbReference type="InterPro" id="IPR039801">
    <property type="entry name" value="EPS8-like"/>
</dbReference>
<feature type="compositionally biased region" description="Pro residues" evidence="1">
    <location>
        <begin position="579"/>
        <end position="591"/>
    </location>
</feature>
<dbReference type="InterPro" id="IPR041418">
    <property type="entry name" value="SAM_3"/>
</dbReference>
<dbReference type="Gene3D" id="1.10.150.50">
    <property type="entry name" value="Transcription Factor, Ets-1"/>
    <property type="match status" value="1"/>
</dbReference>
<evidence type="ECO:0000256" key="1">
    <source>
        <dbReference type="SAM" id="MobiDB-lite"/>
    </source>
</evidence>
<dbReference type="SUPFAM" id="SSF50044">
    <property type="entry name" value="SH3-domain"/>
    <property type="match status" value="1"/>
</dbReference>
<dbReference type="Pfam" id="PF22975">
    <property type="entry name" value="EPS8_2nd"/>
    <property type="match status" value="1"/>
</dbReference>
<feature type="compositionally biased region" description="Basic and acidic residues" evidence="1">
    <location>
        <begin position="1273"/>
        <end position="1282"/>
    </location>
</feature>
<feature type="compositionally biased region" description="Basic and acidic residues" evidence="1">
    <location>
        <begin position="890"/>
        <end position="911"/>
    </location>
</feature>
<proteinExistence type="predicted"/>
<dbReference type="PANTHER" id="PTHR12287:SF23">
    <property type="entry name" value="AROUSER, ISOFORM A-RELATED"/>
    <property type="match status" value="1"/>
</dbReference>
<dbReference type="SUPFAM" id="SSF50729">
    <property type="entry name" value="PH domain-like"/>
    <property type="match status" value="1"/>
</dbReference>
<dbReference type="Pfam" id="PF18016">
    <property type="entry name" value="SAM_3"/>
    <property type="match status" value="1"/>
</dbReference>
<dbReference type="EMBL" id="OA564849">
    <property type="protein sequence ID" value="CAD7195678.1"/>
    <property type="molecule type" value="Genomic_DNA"/>
</dbReference>
<dbReference type="GO" id="GO:0003779">
    <property type="term" value="F:actin binding"/>
    <property type="evidence" value="ECO:0007669"/>
    <property type="project" value="TreeGrafter"/>
</dbReference>
<dbReference type="InterPro" id="IPR011993">
    <property type="entry name" value="PH-like_dom_sf"/>
</dbReference>
<dbReference type="Gene3D" id="2.30.30.40">
    <property type="entry name" value="SH3 Domains"/>
    <property type="match status" value="1"/>
</dbReference>
<evidence type="ECO:0000259" key="3">
    <source>
        <dbReference type="Pfam" id="PF18016"/>
    </source>
</evidence>
<feature type="compositionally biased region" description="Basic and acidic residues" evidence="1">
    <location>
        <begin position="840"/>
        <end position="860"/>
    </location>
</feature>
<feature type="region of interest" description="Disordered" evidence="1">
    <location>
        <begin position="674"/>
        <end position="697"/>
    </location>
</feature>
<evidence type="ECO:0000259" key="2">
    <source>
        <dbReference type="Pfam" id="PF08416"/>
    </source>
</evidence>
<dbReference type="Gene3D" id="2.30.29.30">
    <property type="entry name" value="Pleckstrin-homology domain (PH domain)/Phosphotyrosine-binding domain (PTB)"/>
    <property type="match status" value="1"/>
</dbReference>
<feature type="region of interest" description="Disordered" evidence="1">
    <location>
        <begin position="252"/>
        <end position="295"/>
    </location>
</feature>
<dbReference type="InterPro" id="IPR013761">
    <property type="entry name" value="SAM/pointed_sf"/>
</dbReference>
<feature type="region of interest" description="Disordered" evidence="1">
    <location>
        <begin position="571"/>
        <end position="595"/>
    </location>
</feature>
<feature type="region of interest" description="Disordered" evidence="1">
    <location>
        <begin position="1231"/>
        <end position="1282"/>
    </location>
</feature>
<dbReference type="InterPro" id="IPR036028">
    <property type="entry name" value="SH3-like_dom_sf"/>
</dbReference>
<name>A0A7R8VCD4_TIMDO</name>
<feature type="region of interest" description="Disordered" evidence="1">
    <location>
        <begin position="352"/>
        <end position="391"/>
    </location>
</feature>
<evidence type="ECO:0008006" key="6">
    <source>
        <dbReference type="Google" id="ProtNLM"/>
    </source>
</evidence>
<dbReference type="GO" id="GO:0007266">
    <property type="term" value="P:Rho protein signal transduction"/>
    <property type="evidence" value="ECO:0007669"/>
    <property type="project" value="TreeGrafter"/>
</dbReference>
<dbReference type="GO" id="GO:0005886">
    <property type="term" value="C:plasma membrane"/>
    <property type="evidence" value="ECO:0007669"/>
    <property type="project" value="TreeGrafter"/>
</dbReference>
<sequence>MLNTHTQKGTSVNYPRSLCVSEASCSQKYSFKISELHFVPLSPQPRDLRSNPDYYPFAWLVLPAPSVELPYTRGVQKLWWFPVAFYPGAMSECERAHQFGREVHLTEIRTSISPSSAVELNTTSALANYATEARIGKVEIEEVNPHLRGGRVENHLGKTTSSSPDRDSNLDLPVLSSRAQHDKRGWRMFGTKGLSASATVGEKAHLFHDPCGCCHMVAPVAVEISCLVVVIAFSDDYMRIGKVGLEEVNPHLRGGRVENHSGKTTPSSPDRDSNLDLPILSSRAQHDKRVSQLRHRGGSIRIGKVELEEVNPNLRGKRVKNHLGKTTPSSPDRDSNLDLPVLSSRAQHDMRVSQLRHRGGSFEEKQQVITKGRPPPDISAKTKMKDYTPDQDIPSVVAESCLEELHLSDQADMFHRSSVHSNGYSTDGQHGGGAVEEMPTYLMEHLATFTVSKETSIMYPADGMRRLLQLEKSNGIWSQKMQMRLDQNWVLIMDYETGAVMERFPVSMIQEPTAFTSHDPMEMYNNILVFIVGEDRQALTSRSEMHIFQCQSISAQDLVEDLKLLRVGKVPPGRHAHHIPPPPATPPPEPPSNGVNVREQVSVFNAVSNQLDPRGVPQGELGPGMFHSRDGISLNDETSSTSSEKYERDVTILNHCFDDIEKFIARLQHAAAASRELERRRRNRKSKKKDLGDGMLTMRAKPPPEVEFVDIFQKFKLSFNLLAKLKAHIHDPNAPELVHFLFTPLALIVDASHDTHYGPNLPAKVVSPLLTREAVNLLINCVTSKETELWHSLGDAWLIPRDQWKGYVAPYHPVFLDGWSPDSPVMDEREPATPVAADSSRGRGDDVDHYREPEHDDSHYSSDYFDYENQEPSPTETNRYAFDNRNYQSRPERYSRDEREHSQSPGSDRDYPPGSVLGAHPAAPRDATARSDISADSIERNGAEGQQRFERSQSRWLEELRARGGKVVQVTYPRTANNDKELTVIRGEYLEANDSRKWWKARNSRGQVAHVPHTIVTPFQPGSGDPSEVFSNPLYAPPQGYHRQYPNQDSPRGERDNGAGIDMARPTRSPPIPPPAPADWVRKERLGKKDPNDPDLSSDEDGLPISRTREQAKHLSIPPPPPPPLPPADSSSPSPTSTMGTNRSRKSEGTLSRAQSSQDLMQEELKAVLTMFREKRPNVEILTTPKVYINQDSSPDEVQKWLQAKSFSQKYYKTVRSSELRAILAKAREKVDDPIQNDFKTPKKPISQVKNGDNYDSEESEKDDTQFGNMLKEQLRRMQSKD</sequence>
<dbReference type="InterPro" id="IPR055093">
    <property type="entry name" value="EPS8_2nd"/>
</dbReference>
<evidence type="ECO:0000313" key="5">
    <source>
        <dbReference type="EMBL" id="CAD7195678.1"/>
    </source>
</evidence>
<dbReference type="Pfam" id="PF08416">
    <property type="entry name" value="PTB"/>
    <property type="match status" value="1"/>
</dbReference>
<reference evidence="5" key="1">
    <citation type="submission" date="2020-11" db="EMBL/GenBank/DDBJ databases">
        <authorList>
            <person name="Tran Van P."/>
        </authorList>
    </citation>
    <scope>NUCLEOTIDE SEQUENCE</scope>
</reference>
<feature type="compositionally biased region" description="Pro residues" evidence="1">
    <location>
        <begin position="1068"/>
        <end position="1077"/>
    </location>
</feature>
<feature type="region of interest" description="Disordered" evidence="1">
    <location>
        <begin position="1015"/>
        <end position="1159"/>
    </location>
</feature>
<dbReference type="GO" id="GO:0035023">
    <property type="term" value="P:regulation of Rho protein signal transduction"/>
    <property type="evidence" value="ECO:0007669"/>
    <property type="project" value="TreeGrafter"/>
</dbReference>
<feature type="region of interest" description="Disordered" evidence="1">
    <location>
        <begin position="150"/>
        <end position="172"/>
    </location>
</feature>
<feature type="compositionally biased region" description="Low complexity" evidence="1">
    <location>
        <begin position="1128"/>
        <end position="1137"/>
    </location>
</feature>
<feature type="domain" description="EPS8 spectrin-like" evidence="4">
    <location>
        <begin position="648"/>
        <end position="805"/>
    </location>
</feature>
<feature type="region of interest" description="Disordered" evidence="1">
    <location>
        <begin position="316"/>
        <end position="339"/>
    </location>
</feature>
<gene>
    <name evidence="5" type="ORF">TDIB3V08_LOCUS2058</name>
</gene>
<dbReference type="InterPro" id="IPR013625">
    <property type="entry name" value="PTB"/>
</dbReference>
<feature type="domain" description="PTB" evidence="2">
    <location>
        <begin position="441"/>
        <end position="563"/>
    </location>
</feature>
<feature type="compositionally biased region" description="Basic and acidic residues" evidence="1">
    <location>
        <begin position="252"/>
        <end position="261"/>
    </location>
</feature>
<organism evidence="5">
    <name type="scientific">Timema douglasi</name>
    <name type="common">Walking stick</name>
    <dbReference type="NCBI Taxonomy" id="61478"/>
    <lineage>
        <taxon>Eukaryota</taxon>
        <taxon>Metazoa</taxon>
        <taxon>Ecdysozoa</taxon>
        <taxon>Arthropoda</taxon>
        <taxon>Hexapoda</taxon>
        <taxon>Insecta</taxon>
        <taxon>Pterygota</taxon>
        <taxon>Neoptera</taxon>
        <taxon>Polyneoptera</taxon>
        <taxon>Phasmatodea</taxon>
        <taxon>Timematodea</taxon>
        <taxon>Timematoidea</taxon>
        <taxon>Timematidae</taxon>
        <taxon>Timema</taxon>
    </lineage>
</organism>
<feature type="domain" description="SAM" evidence="3">
    <location>
        <begin position="1185"/>
        <end position="1215"/>
    </location>
</feature>